<evidence type="ECO:0000259" key="2">
    <source>
        <dbReference type="Pfam" id="PF04773"/>
    </source>
</evidence>
<dbReference type="InterPro" id="IPR032508">
    <property type="entry name" value="FecR_C"/>
</dbReference>
<dbReference type="Proteomes" id="UP001214530">
    <property type="component" value="Chromosome"/>
</dbReference>
<dbReference type="GO" id="GO:0016989">
    <property type="term" value="F:sigma factor antagonist activity"/>
    <property type="evidence" value="ECO:0007669"/>
    <property type="project" value="TreeGrafter"/>
</dbReference>
<dbReference type="PANTHER" id="PTHR30273:SF2">
    <property type="entry name" value="PROTEIN FECR"/>
    <property type="match status" value="1"/>
</dbReference>
<keyword evidence="1" id="KW-0812">Transmembrane</keyword>
<keyword evidence="1" id="KW-1133">Transmembrane helix</keyword>
<dbReference type="Gene3D" id="2.60.120.1440">
    <property type="match status" value="1"/>
</dbReference>
<dbReference type="Pfam" id="PF04773">
    <property type="entry name" value="FecR"/>
    <property type="match status" value="1"/>
</dbReference>
<organism evidence="4 5">
    <name type="scientific">Candidatus Pedobacter colombiensis</name>
    <dbReference type="NCBI Taxonomy" id="3121371"/>
    <lineage>
        <taxon>Bacteria</taxon>
        <taxon>Pseudomonadati</taxon>
        <taxon>Bacteroidota</taxon>
        <taxon>Sphingobacteriia</taxon>
        <taxon>Sphingobacteriales</taxon>
        <taxon>Sphingobacteriaceae</taxon>
        <taxon>Pedobacter</taxon>
    </lineage>
</organism>
<dbReference type="PANTHER" id="PTHR30273">
    <property type="entry name" value="PERIPLASMIC SIGNAL SENSOR AND SIGMA FACTOR ACTIVATOR FECR-RELATED"/>
    <property type="match status" value="1"/>
</dbReference>
<evidence type="ECO:0000256" key="1">
    <source>
        <dbReference type="SAM" id="Phobius"/>
    </source>
</evidence>
<evidence type="ECO:0000259" key="3">
    <source>
        <dbReference type="Pfam" id="PF16344"/>
    </source>
</evidence>
<feature type="domain" description="FecR protein" evidence="2">
    <location>
        <begin position="176"/>
        <end position="270"/>
    </location>
</feature>
<proteinExistence type="predicted"/>
<sequence>MESFHDKTYLLELAHKWKSGKLSPEELAVFDSWYNESVDDLLELPEGYAESPLVIRDRMLDVLLSRVHEIQQPKKTYKLWIFISAAAVAIILAIGIGVLFHNHQTVSQGTDNYANDIAPGKNGATLTLSNGKKIYITDAATGKLAEQSGVNIHKTADGQIIYEIKAGTNQTLEYNTLQTANGQQTEIVLPDHSRVFLNAASSLKYPSSFATLKERRVELVGEAYFEVSKDKLHPFIVNTRQQEVKVLGTHFNINSYLDANVKTTLLEGAVSVKVPSGEEGILLPGQQSNFDGKKIRINEVETSYEIAWKNGYFLFNNENLEDIMQTLSRWYNITVKYDDPELKSELFFGKISKYENVSKILKMLERTDLIKFKVEGNIVTISRKK</sequence>
<keyword evidence="1" id="KW-0472">Membrane</keyword>
<dbReference type="EMBL" id="CP119313">
    <property type="protein sequence ID" value="WEK21375.1"/>
    <property type="molecule type" value="Genomic_DNA"/>
</dbReference>
<feature type="domain" description="Protein FecR C-terminal" evidence="3">
    <location>
        <begin position="312"/>
        <end position="381"/>
    </location>
</feature>
<feature type="transmembrane region" description="Helical" evidence="1">
    <location>
        <begin position="79"/>
        <end position="100"/>
    </location>
</feature>
<protein>
    <submittedName>
        <fullName evidence="4">DUF4974 domain-containing protein</fullName>
    </submittedName>
</protein>
<reference evidence="4" key="1">
    <citation type="submission" date="2023-03" db="EMBL/GenBank/DDBJ databases">
        <title>Andean soil-derived lignocellulolytic bacterial consortium as a source of novel taxa and putative plastic-active enzymes.</title>
        <authorList>
            <person name="Diaz-Garcia L."/>
            <person name="Chuvochina M."/>
            <person name="Feuerriegel G."/>
            <person name="Bunk B."/>
            <person name="Sproer C."/>
            <person name="Streit W.R."/>
            <person name="Rodriguez L.M."/>
            <person name="Overmann J."/>
            <person name="Jimenez D.J."/>
        </authorList>
    </citation>
    <scope>NUCLEOTIDE SEQUENCE</scope>
    <source>
        <strain evidence="4">MAG 3858</strain>
    </source>
</reference>
<dbReference type="InterPro" id="IPR006860">
    <property type="entry name" value="FecR"/>
</dbReference>
<dbReference type="Gene3D" id="3.55.50.30">
    <property type="match status" value="1"/>
</dbReference>
<name>A0AAJ6B8H9_9SPHI</name>
<dbReference type="PIRSF" id="PIRSF018266">
    <property type="entry name" value="FecR"/>
    <property type="match status" value="1"/>
</dbReference>
<evidence type="ECO:0000313" key="4">
    <source>
        <dbReference type="EMBL" id="WEK21375.1"/>
    </source>
</evidence>
<accession>A0AAJ6B8H9</accession>
<dbReference type="Pfam" id="PF16344">
    <property type="entry name" value="FecR_C"/>
    <property type="match status" value="1"/>
</dbReference>
<dbReference type="AlphaFoldDB" id="A0AAJ6B8H9"/>
<gene>
    <name evidence="4" type="ORF">P0Y49_09500</name>
</gene>
<dbReference type="InterPro" id="IPR012373">
    <property type="entry name" value="Ferrdict_sens_TM"/>
</dbReference>
<evidence type="ECO:0000313" key="5">
    <source>
        <dbReference type="Proteomes" id="UP001214530"/>
    </source>
</evidence>